<dbReference type="OMA" id="GWYVVCY"/>
<comment type="function">
    <text evidence="6">Involved in the retrieval of endoplasmic reticulum membrane proteins from the early Golgi compartment.</text>
</comment>
<gene>
    <name evidence="8" type="ORF">SLOPH_1553</name>
</gene>
<dbReference type="AlphaFoldDB" id="S7W7I6"/>
<feature type="transmembrane region" description="Helical" evidence="7">
    <location>
        <begin position="44"/>
        <end position="62"/>
    </location>
</feature>
<feature type="transmembrane region" description="Helical" evidence="7">
    <location>
        <begin position="21"/>
        <end position="38"/>
    </location>
</feature>
<evidence type="ECO:0000256" key="4">
    <source>
        <dbReference type="ARBA" id="ARBA00022989"/>
    </source>
</evidence>
<dbReference type="GO" id="GO:0030137">
    <property type="term" value="C:COPI-coated vesicle"/>
    <property type="evidence" value="ECO:0007669"/>
    <property type="project" value="EnsemblFungi"/>
</dbReference>
<dbReference type="PANTHER" id="PTHR10743">
    <property type="entry name" value="PROTEIN RER1"/>
    <property type="match status" value="1"/>
</dbReference>
<sequence length="168" mass="20724">MELTTLFNHYLDKITPKRLERWIGFTLLEIFFLLRIYILNSHHLVTYIVSVYLLHSLVMFLTPRDESIPDPFEEFDEYEEYIPQTVDDEFRPFLRRLPEFDFWCRSMGLILFAWFTTFFSFFNITVYVPILILYFIFMIFLTAHKMYKHIKKYHYNPFFGDKEQYGKK</sequence>
<comment type="subcellular location">
    <subcellularLocation>
        <location evidence="1">Membrane</location>
        <topology evidence="1">Multi-pass membrane protein</topology>
    </subcellularLocation>
</comment>
<evidence type="ECO:0000256" key="1">
    <source>
        <dbReference type="ARBA" id="ARBA00004141"/>
    </source>
</evidence>
<dbReference type="OrthoDB" id="448250at2759"/>
<feature type="transmembrane region" description="Helical" evidence="7">
    <location>
        <begin position="126"/>
        <end position="143"/>
    </location>
</feature>
<evidence type="ECO:0000256" key="2">
    <source>
        <dbReference type="ARBA" id="ARBA00006070"/>
    </source>
</evidence>
<proteinExistence type="inferred from homology"/>
<keyword evidence="3 7" id="KW-0812">Transmembrane</keyword>
<dbReference type="GO" id="GO:0006890">
    <property type="term" value="P:retrograde vesicle-mediated transport, Golgi to endoplasmic reticulum"/>
    <property type="evidence" value="ECO:0007669"/>
    <property type="project" value="EnsemblFungi"/>
</dbReference>
<dbReference type="HOGENOM" id="CLU_074889_2_1_1"/>
<dbReference type="Proteomes" id="UP000014978">
    <property type="component" value="Unassembled WGS sequence"/>
</dbReference>
<evidence type="ECO:0000256" key="5">
    <source>
        <dbReference type="ARBA" id="ARBA00023136"/>
    </source>
</evidence>
<organism evidence="8 9">
    <name type="scientific">Spraguea lophii (strain 42_110)</name>
    <name type="common">Microsporidian parasite</name>
    <dbReference type="NCBI Taxonomy" id="1358809"/>
    <lineage>
        <taxon>Eukaryota</taxon>
        <taxon>Fungi</taxon>
        <taxon>Fungi incertae sedis</taxon>
        <taxon>Microsporidia</taxon>
        <taxon>Spragueidae</taxon>
        <taxon>Spraguea</taxon>
    </lineage>
</organism>
<dbReference type="PANTHER" id="PTHR10743:SF0">
    <property type="entry name" value="PROTEIN RER1"/>
    <property type="match status" value="1"/>
</dbReference>
<comment type="caution">
    <text evidence="8">The sequence shown here is derived from an EMBL/GenBank/DDBJ whole genome shotgun (WGS) entry which is preliminary data.</text>
</comment>
<keyword evidence="9" id="KW-1185">Reference proteome</keyword>
<dbReference type="GO" id="GO:0005783">
    <property type="term" value="C:endoplasmic reticulum"/>
    <property type="evidence" value="ECO:0007669"/>
    <property type="project" value="GOC"/>
</dbReference>
<dbReference type="Pfam" id="PF03248">
    <property type="entry name" value="Rer1"/>
    <property type="match status" value="1"/>
</dbReference>
<accession>S7W7I6</accession>
<reference evidence="9" key="1">
    <citation type="journal article" date="2013" name="PLoS Genet.">
        <title>The genome of Spraguea lophii and the basis of host-microsporidian interactions.</title>
        <authorList>
            <person name="Campbell S.E."/>
            <person name="Williams T.A."/>
            <person name="Yousuf A."/>
            <person name="Soanes D.M."/>
            <person name="Paszkiewicz K.H."/>
            <person name="Williams B.A.P."/>
        </authorList>
    </citation>
    <scope>NUCLEOTIDE SEQUENCE [LARGE SCALE GENOMIC DNA]</scope>
    <source>
        <strain evidence="9">42_110</strain>
    </source>
</reference>
<dbReference type="VEuPathDB" id="MicrosporidiaDB:SLOPH_1553"/>
<keyword evidence="4 7" id="KW-1133">Transmembrane helix</keyword>
<evidence type="ECO:0000256" key="7">
    <source>
        <dbReference type="SAM" id="Phobius"/>
    </source>
</evidence>
<dbReference type="GO" id="GO:0000324">
    <property type="term" value="C:fungal-type vacuole"/>
    <property type="evidence" value="ECO:0007669"/>
    <property type="project" value="EnsemblFungi"/>
</dbReference>
<name>S7W7I6_SPRLO</name>
<dbReference type="STRING" id="1358809.S7W7I6"/>
<dbReference type="GO" id="GO:0000139">
    <property type="term" value="C:Golgi membrane"/>
    <property type="evidence" value="ECO:0007669"/>
    <property type="project" value="TreeGrafter"/>
</dbReference>
<dbReference type="InParanoid" id="S7W7I6"/>
<evidence type="ECO:0000256" key="3">
    <source>
        <dbReference type="ARBA" id="ARBA00022692"/>
    </source>
</evidence>
<evidence type="ECO:0000313" key="9">
    <source>
        <dbReference type="Proteomes" id="UP000014978"/>
    </source>
</evidence>
<protein>
    <recommendedName>
        <fullName evidence="6">Protein RER1</fullName>
    </recommendedName>
</protein>
<keyword evidence="5 6" id="KW-0472">Membrane</keyword>
<dbReference type="PIRSF" id="PIRSF016013">
    <property type="entry name" value="AtER_Rer1p"/>
    <property type="match status" value="1"/>
</dbReference>
<evidence type="ECO:0000256" key="6">
    <source>
        <dbReference type="PIRNR" id="PIRNR016013"/>
    </source>
</evidence>
<comment type="similarity">
    <text evidence="2 6">Belongs to the RER1 family.</text>
</comment>
<dbReference type="GO" id="GO:0030134">
    <property type="term" value="C:COPII-coated ER to Golgi transport vesicle"/>
    <property type="evidence" value="ECO:0007669"/>
    <property type="project" value="EnsemblFungi"/>
</dbReference>
<dbReference type="FunCoup" id="S7W7I6">
    <property type="interactions" value="186"/>
</dbReference>
<dbReference type="GO" id="GO:0006621">
    <property type="term" value="P:protein retention in ER lumen"/>
    <property type="evidence" value="ECO:0007669"/>
    <property type="project" value="EnsemblFungi"/>
</dbReference>
<dbReference type="InterPro" id="IPR004932">
    <property type="entry name" value="Rer1"/>
</dbReference>
<dbReference type="EMBL" id="ATCN01000542">
    <property type="protein sequence ID" value="EPR78825.1"/>
    <property type="molecule type" value="Genomic_DNA"/>
</dbReference>
<evidence type="ECO:0000313" key="8">
    <source>
        <dbReference type="EMBL" id="EPR78825.1"/>
    </source>
</evidence>